<dbReference type="Pfam" id="PF06676">
    <property type="entry name" value="DUF1178"/>
    <property type="match status" value="1"/>
</dbReference>
<sequence>MIRYALACENGHGFESWFPSSESYDDQVARGLVSCPHCGSVKVTKQVMAPSLGASRERFETPAAPVPMVAEPERRLRELLRAVRRELTESAEHVGPRFAEEARRIHYGEAEGRAIYGEASAEEARALVDEGIEVAPLPVLPDDRN</sequence>
<dbReference type="Proteomes" id="UP001055102">
    <property type="component" value="Unassembled WGS sequence"/>
</dbReference>
<protein>
    <recommendedName>
        <fullName evidence="3">DUF1178 domain-containing protein</fullName>
    </recommendedName>
</protein>
<accession>A0ABQ4SWD4</accession>
<name>A0ABQ4SWD4_9HYPH</name>
<reference evidence="1" key="1">
    <citation type="journal article" date="2021" name="Front. Microbiol.">
        <title>Comprehensive Comparative Genomics and Phenotyping of Methylobacterium Species.</title>
        <authorList>
            <person name="Alessa O."/>
            <person name="Ogura Y."/>
            <person name="Fujitani Y."/>
            <person name="Takami H."/>
            <person name="Hayashi T."/>
            <person name="Sahin N."/>
            <person name="Tani A."/>
        </authorList>
    </citation>
    <scope>NUCLEOTIDE SEQUENCE</scope>
    <source>
        <strain evidence="1">LMG 23639</strain>
    </source>
</reference>
<comment type="caution">
    <text evidence="1">The sequence shown here is derived from an EMBL/GenBank/DDBJ whole genome shotgun (WGS) entry which is preliminary data.</text>
</comment>
<organism evidence="1 2">
    <name type="scientific">Methylobacterium jeotgali</name>
    <dbReference type="NCBI Taxonomy" id="381630"/>
    <lineage>
        <taxon>Bacteria</taxon>
        <taxon>Pseudomonadati</taxon>
        <taxon>Pseudomonadota</taxon>
        <taxon>Alphaproteobacteria</taxon>
        <taxon>Hyphomicrobiales</taxon>
        <taxon>Methylobacteriaceae</taxon>
        <taxon>Methylobacterium</taxon>
    </lineage>
</organism>
<dbReference type="RefSeq" id="WP_238274812.1">
    <property type="nucleotide sequence ID" value="NZ_BPQR01000024.1"/>
</dbReference>
<evidence type="ECO:0000313" key="1">
    <source>
        <dbReference type="EMBL" id="GJE06183.1"/>
    </source>
</evidence>
<proteinExistence type="predicted"/>
<evidence type="ECO:0000313" key="2">
    <source>
        <dbReference type="Proteomes" id="UP001055102"/>
    </source>
</evidence>
<evidence type="ECO:0008006" key="3">
    <source>
        <dbReference type="Google" id="ProtNLM"/>
    </source>
</evidence>
<dbReference type="InterPro" id="IPR009562">
    <property type="entry name" value="DUF1178"/>
</dbReference>
<dbReference type="PIRSF" id="PIRSF032131">
    <property type="entry name" value="UCP032131"/>
    <property type="match status" value="1"/>
</dbReference>
<dbReference type="EMBL" id="BPQR01000024">
    <property type="protein sequence ID" value="GJE06183.1"/>
    <property type="molecule type" value="Genomic_DNA"/>
</dbReference>
<gene>
    <name evidence="1" type="ORF">AOPFMNJM_1496</name>
</gene>
<keyword evidence="2" id="KW-1185">Reference proteome</keyword>
<reference evidence="1" key="2">
    <citation type="submission" date="2021-08" db="EMBL/GenBank/DDBJ databases">
        <authorList>
            <person name="Tani A."/>
            <person name="Ola A."/>
            <person name="Ogura Y."/>
            <person name="Katsura K."/>
            <person name="Hayashi T."/>
        </authorList>
    </citation>
    <scope>NUCLEOTIDE SEQUENCE</scope>
    <source>
        <strain evidence="1">LMG 23639</strain>
    </source>
</reference>